<evidence type="ECO:0000313" key="3">
    <source>
        <dbReference type="Proteomes" id="UP000221165"/>
    </source>
</evidence>
<organism evidence="2 3">
    <name type="scientific">Cystoisospora suis</name>
    <dbReference type="NCBI Taxonomy" id="483139"/>
    <lineage>
        <taxon>Eukaryota</taxon>
        <taxon>Sar</taxon>
        <taxon>Alveolata</taxon>
        <taxon>Apicomplexa</taxon>
        <taxon>Conoidasida</taxon>
        <taxon>Coccidia</taxon>
        <taxon>Eucoccidiorida</taxon>
        <taxon>Eimeriorina</taxon>
        <taxon>Sarcocystidae</taxon>
        <taxon>Cystoisospora</taxon>
    </lineage>
</organism>
<dbReference type="GeneID" id="94434392"/>
<accession>A0A2C6KEN6</accession>
<dbReference type="VEuPathDB" id="ToxoDB:CSUI_011080"/>
<evidence type="ECO:0000313" key="2">
    <source>
        <dbReference type="EMBL" id="PHJ15108.1"/>
    </source>
</evidence>
<keyword evidence="1" id="KW-0812">Transmembrane</keyword>
<dbReference type="RefSeq" id="XP_067916842.1">
    <property type="nucleotide sequence ID" value="XM_068071181.1"/>
</dbReference>
<reference evidence="2 3" key="1">
    <citation type="journal article" date="2017" name="Int. J. Parasitol.">
        <title>The genome of the protozoan parasite Cystoisospora suis and a reverse vaccinology approach to identify vaccine candidates.</title>
        <authorList>
            <person name="Palmieri N."/>
            <person name="Shrestha A."/>
            <person name="Ruttkowski B."/>
            <person name="Beck T."/>
            <person name="Vogl C."/>
            <person name="Tomley F."/>
            <person name="Blake D.P."/>
            <person name="Joachim A."/>
        </authorList>
    </citation>
    <scope>NUCLEOTIDE SEQUENCE [LARGE SCALE GENOMIC DNA]</scope>
    <source>
        <strain evidence="2 3">Wien I</strain>
    </source>
</reference>
<keyword evidence="1" id="KW-0472">Membrane</keyword>
<proteinExistence type="predicted"/>
<comment type="caution">
    <text evidence="2">The sequence shown here is derived from an EMBL/GenBank/DDBJ whole genome shotgun (WGS) entry which is preliminary data.</text>
</comment>
<feature type="transmembrane region" description="Helical" evidence="1">
    <location>
        <begin position="21"/>
        <end position="39"/>
    </location>
</feature>
<protein>
    <submittedName>
        <fullName evidence="2">Uncharacterized protein</fullName>
    </submittedName>
</protein>
<keyword evidence="3" id="KW-1185">Reference proteome</keyword>
<evidence type="ECO:0000256" key="1">
    <source>
        <dbReference type="SAM" id="Phobius"/>
    </source>
</evidence>
<keyword evidence="1" id="KW-1133">Transmembrane helix</keyword>
<dbReference type="AlphaFoldDB" id="A0A2C6KEN6"/>
<sequence>MALPRRRLTSATKKKDSRGPELFFIFVPTVPFRAAIVLYRQAAMRTSPTSGRAAQLFVPRDVGSRNAWPHDVDSIGGAPTFLKAC</sequence>
<gene>
    <name evidence="2" type="ORF">CSUI_011080</name>
</gene>
<dbReference type="EMBL" id="MIGC01009537">
    <property type="protein sequence ID" value="PHJ15108.1"/>
    <property type="molecule type" value="Genomic_DNA"/>
</dbReference>
<dbReference type="Proteomes" id="UP000221165">
    <property type="component" value="Unassembled WGS sequence"/>
</dbReference>
<name>A0A2C6KEN6_9APIC</name>